<dbReference type="AlphaFoldDB" id="A0A382I1Q0"/>
<accession>A0A382I1Q0</accession>
<evidence type="ECO:0000313" key="1">
    <source>
        <dbReference type="EMBL" id="SVB92621.1"/>
    </source>
</evidence>
<gene>
    <name evidence="1" type="ORF">METZ01_LOCUS245475</name>
</gene>
<dbReference type="EMBL" id="UINC01064190">
    <property type="protein sequence ID" value="SVB92621.1"/>
    <property type="molecule type" value="Genomic_DNA"/>
</dbReference>
<reference evidence="1" key="1">
    <citation type="submission" date="2018-05" db="EMBL/GenBank/DDBJ databases">
        <authorList>
            <person name="Lanie J.A."/>
            <person name="Ng W.-L."/>
            <person name="Kazmierczak K.M."/>
            <person name="Andrzejewski T.M."/>
            <person name="Davidsen T.M."/>
            <person name="Wayne K.J."/>
            <person name="Tettelin H."/>
            <person name="Glass J.I."/>
            <person name="Rusch D."/>
            <person name="Podicherti R."/>
            <person name="Tsui H.-C.T."/>
            <person name="Winkler M.E."/>
        </authorList>
    </citation>
    <scope>NUCLEOTIDE SEQUENCE</scope>
</reference>
<organism evidence="1">
    <name type="scientific">marine metagenome</name>
    <dbReference type="NCBI Taxonomy" id="408172"/>
    <lineage>
        <taxon>unclassified sequences</taxon>
        <taxon>metagenomes</taxon>
        <taxon>ecological metagenomes</taxon>
    </lineage>
</organism>
<proteinExistence type="predicted"/>
<protein>
    <submittedName>
        <fullName evidence="1">Uncharacterized protein</fullName>
    </submittedName>
</protein>
<name>A0A382I1Q0_9ZZZZ</name>
<sequence>MDRPVVIEFCVRLESLNSPDRQTWPSGTDETGREPIAGSVAVFPT</sequence>